<feature type="compositionally biased region" description="Low complexity" evidence="1">
    <location>
        <begin position="391"/>
        <end position="421"/>
    </location>
</feature>
<comment type="caution">
    <text evidence="4">The sequence shown here is derived from an EMBL/GenBank/DDBJ whole genome shotgun (WGS) entry which is preliminary data.</text>
</comment>
<organism evidence="4 5">
    <name type="scientific">Lichtheimia corymbifera JMRC:FSU:9682</name>
    <dbReference type="NCBI Taxonomy" id="1263082"/>
    <lineage>
        <taxon>Eukaryota</taxon>
        <taxon>Fungi</taxon>
        <taxon>Fungi incertae sedis</taxon>
        <taxon>Mucoromycota</taxon>
        <taxon>Mucoromycotina</taxon>
        <taxon>Mucoromycetes</taxon>
        <taxon>Mucorales</taxon>
        <taxon>Lichtheimiaceae</taxon>
        <taxon>Lichtheimia</taxon>
    </lineage>
</organism>
<accession>A0A068SI41</accession>
<feature type="chain" id="PRO_5001653170" evidence="2">
    <location>
        <begin position="21"/>
        <end position="446"/>
    </location>
</feature>
<keyword evidence="2" id="KW-0732">Signal</keyword>
<feature type="domain" description="NodB homology" evidence="3">
    <location>
        <begin position="152"/>
        <end position="358"/>
    </location>
</feature>
<dbReference type="InterPro" id="IPR002509">
    <property type="entry name" value="NODB_dom"/>
</dbReference>
<dbReference type="GO" id="GO:0004099">
    <property type="term" value="F:chitin deacetylase activity"/>
    <property type="evidence" value="ECO:0007669"/>
    <property type="project" value="TreeGrafter"/>
</dbReference>
<dbReference type="Pfam" id="PF01522">
    <property type="entry name" value="Polysacc_deac_1"/>
    <property type="match status" value="1"/>
</dbReference>
<feature type="region of interest" description="Disordered" evidence="1">
    <location>
        <begin position="379"/>
        <end position="421"/>
    </location>
</feature>
<feature type="signal peptide" evidence="2">
    <location>
        <begin position="1"/>
        <end position="20"/>
    </location>
</feature>
<dbReference type="GO" id="GO:0005975">
    <property type="term" value="P:carbohydrate metabolic process"/>
    <property type="evidence" value="ECO:0007669"/>
    <property type="project" value="InterPro"/>
</dbReference>
<dbReference type="AlphaFoldDB" id="A0A068SI41"/>
<evidence type="ECO:0000256" key="2">
    <source>
        <dbReference type="SAM" id="SignalP"/>
    </source>
</evidence>
<reference evidence="4" key="1">
    <citation type="submission" date="2013-08" db="EMBL/GenBank/DDBJ databases">
        <title>Gene expansion shapes genome architecture in the human pathogen Lichtheimia corymbifera: an evolutionary genomics analysis in the ancient terrestrial Mucorales (Mucoromycotina).</title>
        <authorList>
            <person name="Schwartze V.U."/>
            <person name="Winter S."/>
            <person name="Shelest E."/>
            <person name="Marcet-Houben M."/>
            <person name="Horn F."/>
            <person name="Wehner S."/>
            <person name="Hoffmann K."/>
            <person name="Riege K."/>
            <person name="Sammeth M."/>
            <person name="Nowrousian M."/>
            <person name="Valiante V."/>
            <person name="Linde J."/>
            <person name="Jacobsen I.D."/>
            <person name="Marz M."/>
            <person name="Brakhage A.A."/>
            <person name="Gabaldon T."/>
            <person name="Bocker S."/>
            <person name="Voigt K."/>
        </authorList>
    </citation>
    <scope>NUCLEOTIDE SEQUENCE [LARGE SCALE GENOMIC DNA]</scope>
    <source>
        <strain evidence="4">FSU 9682</strain>
    </source>
</reference>
<dbReference type="GO" id="GO:0016020">
    <property type="term" value="C:membrane"/>
    <property type="evidence" value="ECO:0007669"/>
    <property type="project" value="TreeGrafter"/>
</dbReference>
<protein>
    <submittedName>
        <fullName evidence="4">Chitin deacetylase</fullName>
    </submittedName>
</protein>
<dbReference type="Proteomes" id="UP000027586">
    <property type="component" value="Unassembled WGS sequence"/>
</dbReference>
<name>A0A068SI41_9FUNG</name>
<dbReference type="InterPro" id="IPR050248">
    <property type="entry name" value="Polysacc_deacetylase_ArnD"/>
</dbReference>
<evidence type="ECO:0000256" key="1">
    <source>
        <dbReference type="SAM" id="MobiDB-lite"/>
    </source>
</evidence>
<dbReference type="PANTHER" id="PTHR10587">
    <property type="entry name" value="GLYCOSYL TRANSFERASE-RELATED"/>
    <property type="match status" value="1"/>
</dbReference>
<dbReference type="Gene3D" id="3.20.20.370">
    <property type="entry name" value="Glycoside hydrolase/deacetylase"/>
    <property type="match status" value="1"/>
</dbReference>
<dbReference type="PROSITE" id="PS51677">
    <property type="entry name" value="NODB"/>
    <property type="match status" value="1"/>
</dbReference>
<sequence length="446" mass="50378">MKVLWCSLAAIAIHASVGLTDNENRNILAVTSPAWLANVPTPTQGAVVTQYPKDDDIKTGTLKEGTYPIDLNKYPKPLKLPPTDHPEVQEALKHIDWSKVPQIEPRKIKNYIVDTSGYDSKSDPDCWWTASTCKKPKLSYIPEDIYACPQPGQWGLNYDDGPLRIWSHDEEKKKWQEPRFYNYMVEHGKQKATLFYIGSNVITYPEAAQRALSDGHTICAHTWSHKQMTTLTNEEIVAEMYWTHKAIKEVLGITPKCWRPPYGDVDDRVRSIVWQMGMSTIIWDQDSNDWNLYGTPARGKVAPETIDKHFQDWISKRVNKQDNLHGHITLQHENSNSTVSMAERWLPKVQEAFDVMPIHKCLNDPYPYWEQSWAYPTVDNPSPPLNAQDPTSPQKPGGSSGSSSTQSGQQQSVGSTTVSTTSGAEPYLRTFALYAAMITLTLGLFA</sequence>
<evidence type="ECO:0000313" key="5">
    <source>
        <dbReference type="Proteomes" id="UP000027586"/>
    </source>
</evidence>
<dbReference type="PANTHER" id="PTHR10587:SF98">
    <property type="entry name" value="CHITIN DEACETYLASE"/>
    <property type="match status" value="1"/>
</dbReference>
<gene>
    <name evidence="4" type="ORF">LCOR_11766.1</name>
</gene>
<evidence type="ECO:0000259" key="3">
    <source>
        <dbReference type="PROSITE" id="PS51677"/>
    </source>
</evidence>
<keyword evidence="5" id="KW-1185">Reference proteome</keyword>
<evidence type="ECO:0000313" key="4">
    <source>
        <dbReference type="EMBL" id="CDH60991.1"/>
    </source>
</evidence>
<dbReference type="SUPFAM" id="SSF88713">
    <property type="entry name" value="Glycoside hydrolase/deacetylase"/>
    <property type="match status" value="1"/>
</dbReference>
<dbReference type="OrthoDB" id="407355at2759"/>
<dbReference type="InterPro" id="IPR011330">
    <property type="entry name" value="Glyco_hydro/deAcase_b/a-brl"/>
</dbReference>
<dbReference type="GO" id="GO:0009272">
    <property type="term" value="P:fungal-type cell wall biogenesis"/>
    <property type="evidence" value="ECO:0007669"/>
    <property type="project" value="UniProtKB-ARBA"/>
</dbReference>
<dbReference type="EMBL" id="CBTN010000120">
    <property type="protein sequence ID" value="CDH60991.1"/>
    <property type="molecule type" value="Genomic_DNA"/>
</dbReference>
<proteinExistence type="predicted"/>
<dbReference type="VEuPathDB" id="FungiDB:LCOR_11766.1"/>